<dbReference type="Pfam" id="PF07992">
    <property type="entry name" value="Pyr_redox_2"/>
    <property type="match status" value="1"/>
</dbReference>
<evidence type="ECO:0000256" key="3">
    <source>
        <dbReference type="ARBA" id="ARBA00022827"/>
    </source>
</evidence>
<evidence type="ECO:0000256" key="2">
    <source>
        <dbReference type="ARBA" id="ARBA00022630"/>
    </source>
</evidence>
<dbReference type="Gene3D" id="3.50.50.60">
    <property type="entry name" value="FAD/NAD(P)-binding domain"/>
    <property type="match status" value="2"/>
</dbReference>
<name>A0A919A490_9ACTN</name>
<keyword evidence="8" id="KW-1185">Reference proteome</keyword>
<proteinExistence type="predicted"/>
<evidence type="ECO:0000313" key="7">
    <source>
        <dbReference type="EMBL" id="GHE84110.1"/>
    </source>
</evidence>
<evidence type="ECO:0000256" key="4">
    <source>
        <dbReference type="SAM" id="MobiDB-lite"/>
    </source>
</evidence>
<feature type="domain" description="NADH-rubredoxin oxidoreductase C-terminal" evidence="6">
    <location>
        <begin position="339"/>
        <end position="389"/>
    </location>
</feature>
<dbReference type="RefSeq" id="WP_190139248.1">
    <property type="nucleotide sequence ID" value="NZ_BNBT01000132.1"/>
</dbReference>
<dbReference type="InterPro" id="IPR023753">
    <property type="entry name" value="FAD/NAD-binding_dom"/>
</dbReference>
<dbReference type="GO" id="GO:0016491">
    <property type="term" value="F:oxidoreductase activity"/>
    <property type="evidence" value="ECO:0007669"/>
    <property type="project" value="InterPro"/>
</dbReference>
<keyword evidence="3" id="KW-0274">FAD</keyword>
<comment type="caution">
    <text evidence="7">The sequence shown here is derived from an EMBL/GenBank/DDBJ whole genome shotgun (WGS) entry which is preliminary data.</text>
</comment>
<dbReference type="AlphaFoldDB" id="A0A919A490"/>
<keyword evidence="2" id="KW-0285">Flavoprotein</keyword>
<dbReference type="SUPFAM" id="SSF51905">
    <property type="entry name" value="FAD/NAD(P)-binding domain"/>
    <property type="match status" value="1"/>
</dbReference>
<comment type="cofactor">
    <cofactor evidence="1">
        <name>FAD</name>
        <dbReference type="ChEBI" id="CHEBI:57692"/>
    </cofactor>
</comment>
<protein>
    <submittedName>
        <fullName evidence="7">Nitrite reductase</fullName>
    </submittedName>
</protein>
<sequence length="418" mass="43255">MTTSSQAQAQAEAAARAPGPVVVLGAGLAGARLAARLGPDALLIGEEPHAPYNRVLLTDVLAGRLGAEVIALPAPGRYHRTRAVRIDRAERVVLCEDGSRVPYGTLVLATGANPVLPPLRGLFAPGDRELPEGVHAFRTLDDCLALSAAARPGCRAVVIGGGLLGVCAARALAGRGAHVVLAQQGDRLMERQLDPAASELVRRHLTGLGVEVHTECRVRGVGRDGGRVTSVELADGYVLETDLTVLACGVRPRTGLARAAGLDVRRGVVVDDALRTSDPRVHAIGDCAEHAGRVPCLAAPALDQADALAAALTAPGSARPYAGTRALTRLTLPDAEAPLDLAAFGETEPRPDDDVLRLADATRGTYRKVVVRGDRLVGGVLLGDLAAVGALARAWEADEPLPDDGAPPLHLLTHDGGH</sequence>
<dbReference type="PANTHER" id="PTHR43429">
    <property type="entry name" value="PYRIDINE NUCLEOTIDE-DISULFIDE OXIDOREDUCTASE DOMAIN-CONTAINING"/>
    <property type="match status" value="1"/>
</dbReference>
<feature type="region of interest" description="Disordered" evidence="4">
    <location>
        <begin position="398"/>
        <end position="418"/>
    </location>
</feature>
<dbReference type="InterPro" id="IPR016156">
    <property type="entry name" value="FAD/NAD-linked_Rdtase_dimer_sf"/>
</dbReference>
<gene>
    <name evidence="7" type="ORF">GCM10018785_60010</name>
</gene>
<dbReference type="InterPro" id="IPR050260">
    <property type="entry name" value="FAD-bd_OxRdtase"/>
</dbReference>
<feature type="domain" description="FAD/NAD(P)-binding" evidence="5">
    <location>
        <begin position="21"/>
        <end position="305"/>
    </location>
</feature>
<dbReference type="EMBL" id="BNBT01000132">
    <property type="protein sequence ID" value="GHE84110.1"/>
    <property type="molecule type" value="Genomic_DNA"/>
</dbReference>
<evidence type="ECO:0000313" key="8">
    <source>
        <dbReference type="Proteomes" id="UP000608024"/>
    </source>
</evidence>
<dbReference type="InterPro" id="IPR036188">
    <property type="entry name" value="FAD/NAD-bd_sf"/>
</dbReference>
<reference evidence="7" key="1">
    <citation type="journal article" date="2014" name="Int. J. Syst. Evol. Microbiol.">
        <title>Complete genome sequence of Corynebacterium casei LMG S-19264T (=DSM 44701T), isolated from a smear-ripened cheese.</title>
        <authorList>
            <consortium name="US DOE Joint Genome Institute (JGI-PGF)"/>
            <person name="Walter F."/>
            <person name="Albersmeier A."/>
            <person name="Kalinowski J."/>
            <person name="Ruckert C."/>
        </authorList>
    </citation>
    <scope>NUCLEOTIDE SEQUENCE</scope>
    <source>
        <strain evidence="7">JCM 4784</strain>
    </source>
</reference>
<organism evidence="7 8">
    <name type="scientific">Streptomyces longispororuber</name>
    <dbReference type="NCBI Taxonomy" id="68230"/>
    <lineage>
        <taxon>Bacteria</taxon>
        <taxon>Bacillati</taxon>
        <taxon>Actinomycetota</taxon>
        <taxon>Actinomycetes</taxon>
        <taxon>Kitasatosporales</taxon>
        <taxon>Streptomycetaceae</taxon>
        <taxon>Streptomyces</taxon>
    </lineage>
</organism>
<dbReference type="PRINTS" id="PR00368">
    <property type="entry name" value="FADPNR"/>
</dbReference>
<dbReference type="Pfam" id="PF18267">
    <property type="entry name" value="Rubredoxin_C"/>
    <property type="match status" value="1"/>
</dbReference>
<evidence type="ECO:0000259" key="5">
    <source>
        <dbReference type="Pfam" id="PF07992"/>
    </source>
</evidence>
<evidence type="ECO:0000256" key="1">
    <source>
        <dbReference type="ARBA" id="ARBA00001974"/>
    </source>
</evidence>
<dbReference type="Proteomes" id="UP000608024">
    <property type="component" value="Unassembled WGS sequence"/>
</dbReference>
<dbReference type="PANTHER" id="PTHR43429:SF3">
    <property type="entry name" value="NITRITE REDUCTASE [NAD(P)H]"/>
    <property type="match status" value="1"/>
</dbReference>
<dbReference type="InterPro" id="IPR041575">
    <property type="entry name" value="Rubredoxin_C"/>
</dbReference>
<accession>A0A919A490</accession>
<reference evidence="7" key="2">
    <citation type="submission" date="2020-09" db="EMBL/GenBank/DDBJ databases">
        <authorList>
            <person name="Sun Q."/>
            <person name="Ohkuma M."/>
        </authorList>
    </citation>
    <scope>NUCLEOTIDE SEQUENCE</scope>
    <source>
        <strain evidence="7">JCM 4784</strain>
    </source>
</reference>
<dbReference type="Gene3D" id="3.30.390.30">
    <property type="match status" value="1"/>
</dbReference>
<evidence type="ECO:0000259" key="6">
    <source>
        <dbReference type="Pfam" id="PF18267"/>
    </source>
</evidence>